<dbReference type="SMART" id="SM00448">
    <property type="entry name" value="REC"/>
    <property type="match status" value="1"/>
</dbReference>
<dbReference type="Gene3D" id="3.40.50.2300">
    <property type="match status" value="1"/>
</dbReference>
<dbReference type="PANTHER" id="PTHR43156">
    <property type="entry name" value="STAGE II SPORULATION PROTEIN E-RELATED"/>
    <property type="match status" value="1"/>
</dbReference>
<feature type="domain" description="Response regulatory" evidence="3">
    <location>
        <begin position="3"/>
        <end position="122"/>
    </location>
</feature>
<dbReference type="SMART" id="SM00331">
    <property type="entry name" value="PP2C_SIG"/>
    <property type="match status" value="1"/>
</dbReference>
<dbReference type="EMBL" id="FLYE01000009">
    <property type="protein sequence ID" value="SCA56084.1"/>
    <property type="molecule type" value="Genomic_DNA"/>
</dbReference>
<dbReference type="RefSeq" id="WP_069186769.1">
    <property type="nucleotide sequence ID" value="NZ_FLYE01000009.1"/>
</dbReference>
<dbReference type="GO" id="GO:0016791">
    <property type="term" value="F:phosphatase activity"/>
    <property type="evidence" value="ECO:0007669"/>
    <property type="project" value="TreeGrafter"/>
</dbReference>
<dbReference type="InterPro" id="IPR001789">
    <property type="entry name" value="Sig_transdc_resp-reg_receiver"/>
</dbReference>
<dbReference type="InterPro" id="IPR001932">
    <property type="entry name" value="PPM-type_phosphatase-like_dom"/>
</dbReference>
<dbReference type="SUPFAM" id="SSF81606">
    <property type="entry name" value="PP2C-like"/>
    <property type="match status" value="1"/>
</dbReference>
<reference evidence="4 5" key="1">
    <citation type="submission" date="2016-07" db="EMBL/GenBank/DDBJ databases">
        <authorList>
            <person name="Lefevre C.T."/>
        </authorList>
    </citation>
    <scope>NUCLEOTIDE SEQUENCE [LARGE SCALE GENOMIC DNA]</scope>
    <source>
        <strain evidence="4">PR1</strain>
    </source>
</reference>
<comment type="caution">
    <text evidence="2">Lacks conserved residue(s) required for the propagation of feature annotation.</text>
</comment>
<dbReference type="Pfam" id="PF00072">
    <property type="entry name" value="Response_reg"/>
    <property type="match status" value="1"/>
</dbReference>
<dbReference type="AlphaFoldDB" id="A0A1C3RFU9"/>
<dbReference type="STRING" id="1867952.MTBPR1_170030"/>
<dbReference type="Pfam" id="PF07228">
    <property type="entry name" value="SpoIIE"/>
    <property type="match status" value="1"/>
</dbReference>
<keyword evidence="5" id="KW-1185">Reference proteome</keyword>
<dbReference type="SUPFAM" id="SSF52172">
    <property type="entry name" value="CheY-like"/>
    <property type="match status" value="1"/>
</dbReference>
<dbReference type="PANTHER" id="PTHR43156:SF2">
    <property type="entry name" value="STAGE II SPORULATION PROTEIN E"/>
    <property type="match status" value="1"/>
</dbReference>
<proteinExistence type="predicted"/>
<keyword evidence="1" id="KW-0378">Hydrolase</keyword>
<evidence type="ECO:0000313" key="4">
    <source>
        <dbReference type="EMBL" id="SCA56084.1"/>
    </source>
</evidence>
<evidence type="ECO:0000256" key="1">
    <source>
        <dbReference type="ARBA" id="ARBA00022801"/>
    </source>
</evidence>
<dbReference type="InterPro" id="IPR052016">
    <property type="entry name" value="Bact_Sigma-Reg"/>
</dbReference>
<accession>A0A1C3RFU9</accession>
<dbReference type="GO" id="GO:0000160">
    <property type="term" value="P:phosphorelay signal transduction system"/>
    <property type="evidence" value="ECO:0007669"/>
    <property type="project" value="InterPro"/>
</dbReference>
<sequence>MPTTLVVDDDQDFQRVCETCIGSATAMGEHRFIFAHSDEEALKIIQGEDELDIAIVSIDGGNISGMELFKKLEGVRLRVPRIALTGGRDLSSIRKAMNEGAADFLTKPVNADDLMVTVDKVFKDCEARREAWRNEAQLSAIKRELDIAENIQKQILPSIFPSSDHLEISAHLTPAKRMSGDFYDTFDLDDDKIGIAVADVSGKGIPAAFFMAVARTLLRATAMTSPSPAACLSQVNNLLCEHEINSMFVSVFYCVVDTKTWEVTYSNGGHLPPYLVSNDDAKGAIGLEGREGIVLGVQEDMPFENCTCKLGEGDAIFFYTDGVTEAFDRDKNQFSEERLIDYLLENRSLSAHSLSENLFAFVNDFRAGAEQNDDFTSLVLKRF</sequence>
<dbReference type="PROSITE" id="PS50110">
    <property type="entry name" value="RESPONSE_REGULATORY"/>
    <property type="match status" value="1"/>
</dbReference>
<dbReference type="Gene3D" id="3.60.40.10">
    <property type="entry name" value="PPM-type phosphatase domain"/>
    <property type="match status" value="1"/>
</dbReference>
<dbReference type="InterPro" id="IPR036457">
    <property type="entry name" value="PPM-type-like_dom_sf"/>
</dbReference>
<dbReference type="OrthoDB" id="315417at2"/>
<evidence type="ECO:0000256" key="2">
    <source>
        <dbReference type="PROSITE-ProRule" id="PRU00169"/>
    </source>
</evidence>
<organism evidence="4 5">
    <name type="scientific">Candidatus Terasakiella magnetica</name>
    <dbReference type="NCBI Taxonomy" id="1867952"/>
    <lineage>
        <taxon>Bacteria</taxon>
        <taxon>Pseudomonadati</taxon>
        <taxon>Pseudomonadota</taxon>
        <taxon>Alphaproteobacteria</taxon>
        <taxon>Rhodospirillales</taxon>
        <taxon>Terasakiellaceae</taxon>
        <taxon>Terasakiella</taxon>
    </lineage>
</organism>
<dbReference type="Proteomes" id="UP000231658">
    <property type="component" value="Unassembled WGS sequence"/>
</dbReference>
<evidence type="ECO:0000259" key="3">
    <source>
        <dbReference type="PROSITE" id="PS50110"/>
    </source>
</evidence>
<gene>
    <name evidence="4" type="ORF">MTBPR1_170030</name>
</gene>
<protein>
    <submittedName>
        <fullName evidence="4">Putative Response regulator receiver modulated serine phosphatase</fullName>
    </submittedName>
</protein>
<evidence type="ECO:0000313" key="5">
    <source>
        <dbReference type="Proteomes" id="UP000231658"/>
    </source>
</evidence>
<dbReference type="InterPro" id="IPR011006">
    <property type="entry name" value="CheY-like_superfamily"/>
</dbReference>
<name>A0A1C3RFU9_9PROT</name>